<name>X1KGS4_9ZZZZ</name>
<comment type="caution">
    <text evidence="1">The sequence shown here is derived from an EMBL/GenBank/DDBJ whole genome shotgun (WGS) entry which is preliminary data.</text>
</comment>
<protein>
    <submittedName>
        <fullName evidence="1">Uncharacterized protein</fullName>
    </submittedName>
</protein>
<feature type="non-terminal residue" evidence="1">
    <location>
        <position position="46"/>
    </location>
</feature>
<evidence type="ECO:0000313" key="1">
    <source>
        <dbReference type="EMBL" id="GAH92825.1"/>
    </source>
</evidence>
<accession>X1KGS4</accession>
<dbReference type="EMBL" id="BARU01049379">
    <property type="protein sequence ID" value="GAH92825.1"/>
    <property type="molecule type" value="Genomic_DNA"/>
</dbReference>
<organism evidence="1">
    <name type="scientific">marine sediment metagenome</name>
    <dbReference type="NCBI Taxonomy" id="412755"/>
    <lineage>
        <taxon>unclassified sequences</taxon>
        <taxon>metagenomes</taxon>
        <taxon>ecological metagenomes</taxon>
    </lineage>
</organism>
<dbReference type="AlphaFoldDB" id="X1KGS4"/>
<feature type="non-terminal residue" evidence="1">
    <location>
        <position position="1"/>
    </location>
</feature>
<gene>
    <name evidence="1" type="ORF">S03H2_72740</name>
</gene>
<sequence length="46" mass="4916">LRRGYKLGFTAGGDDHFGIYSSGPGDPDNGIYPSGIMAVWAKQLTK</sequence>
<proteinExistence type="predicted"/>
<reference evidence="1" key="1">
    <citation type="journal article" date="2014" name="Front. Microbiol.">
        <title>High frequency of phylogenetically diverse reductive dehalogenase-homologous genes in deep subseafloor sedimentary metagenomes.</title>
        <authorList>
            <person name="Kawai M."/>
            <person name="Futagami T."/>
            <person name="Toyoda A."/>
            <person name="Takaki Y."/>
            <person name="Nishi S."/>
            <person name="Hori S."/>
            <person name="Arai W."/>
            <person name="Tsubouchi T."/>
            <person name="Morono Y."/>
            <person name="Uchiyama I."/>
            <person name="Ito T."/>
            <person name="Fujiyama A."/>
            <person name="Inagaki F."/>
            <person name="Takami H."/>
        </authorList>
    </citation>
    <scope>NUCLEOTIDE SEQUENCE</scope>
    <source>
        <strain evidence="1">Expedition CK06-06</strain>
    </source>
</reference>